<evidence type="ECO:0000313" key="2">
    <source>
        <dbReference type="Proteomes" id="UP000054498"/>
    </source>
</evidence>
<keyword evidence="2" id="KW-1185">Reference proteome</keyword>
<dbReference type="KEGG" id="mng:MNEG_0639"/>
<name>A0A0D2MXT6_9CHLO</name>
<reference evidence="1 2" key="1">
    <citation type="journal article" date="2013" name="BMC Genomics">
        <title>Reconstruction of the lipid metabolism for the microalga Monoraphidium neglectum from its genome sequence reveals characteristics suitable for biofuel production.</title>
        <authorList>
            <person name="Bogen C."/>
            <person name="Al-Dilaimi A."/>
            <person name="Albersmeier A."/>
            <person name="Wichmann J."/>
            <person name="Grundmann M."/>
            <person name="Rupp O."/>
            <person name="Lauersen K.J."/>
            <person name="Blifernez-Klassen O."/>
            <person name="Kalinowski J."/>
            <person name="Goesmann A."/>
            <person name="Mussgnug J.H."/>
            <person name="Kruse O."/>
        </authorList>
    </citation>
    <scope>NUCLEOTIDE SEQUENCE [LARGE SCALE GENOMIC DNA]</scope>
    <source>
        <strain evidence="1 2">SAG 48.87</strain>
    </source>
</reference>
<gene>
    <name evidence="1" type="ORF">MNEG_0639</name>
</gene>
<accession>A0A0D2MXT6</accession>
<organism evidence="1 2">
    <name type="scientific">Monoraphidium neglectum</name>
    <dbReference type="NCBI Taxonomy" id="145388"/>
    <lineage>
        <taxon>Eukaryota</taxon>
        <taxon>Viridiplantae</taxon>
        <taxon>Chlorophyta</taxon>
        <taxon>core chlorophytes</taxon>
        <taxon>Chlorophyceae</taxon>
        <taxon>CS clade</taxon>
        <taxon>Sphaeropleales</taxon>
        <taxon>Selenastraceae</taxon>
        <taxon>Monoraphidium</taxon>
    </lineage>
</organism>
<feature type="non-terminal residue" evidence="1">
    <location>
        <position position="80"/>
    </location>
</feature>
<dbReference type="Proteomes" id="UP000054498">
    <property type="component" value="Unassembled WGS sequence"/>
</dbReference>
<dbReference type="AlphaFoldDB" id="A0A0D2MXT6"/>
<protein>
    <submittedName>
        <fullName evidence="1">Uncharacterized protein</fullName>
    </submittedName>
</protein>
<dbReference type="RefSeq" id="XP_013906314.1">
    <property type="nucleotide sequence ID" value="XM_014050860.1"/>
</dbReference>
<proteinExistence type="predicted"/>
<dbReference type="GeneID" id="25726757"/>
<evidence type="ECO:0000313" key="1">
    <source>
        <dbReference type="EMBL" id="KIZ07295.1"/>
    </source>
</evidence>
<dbReference type="EMBL" id="KK100274">
    <property type="protein sequence ID" value="KIZ07295.1"/>
    <property type="molecule type" value="Genomic_DNA"/>
</dbReference>
<sequence>MKRSFLGSSGAVQPSGDVATAAADALTADSEDFKGAVATTKPRTRTSDTITPLLATLAAELQPVPGNEPVPAGAKCNLGD</sequence>